<feature type="transmembrane region" description="Helical" evidence="6">
    <location>
        <begin position="180"/>
        <end position="201"/>
    </location>
</feature>
<dbReference type="RefSeq" id="WP_035681180.1">
    <property type="nucleotide sequence ID" value="NZ_JPRL01000001.1"/>
</dbReference>
<dbReference type="InterPro" id="IPR051533">
    <property type="entry name" value="WaaL-like"/>
</dbReference>
<gene>
    <name evidence="8" type="ORF">IW19_03435</name>
</gene>
<feature type="transmembrane region" description="Helical" evidence="6">
    <location>
        <begin position="449"/>
        <end position="471"/>
    </location>
</feature>
<feature type="transmembrane region" description="Helical" evidence="6">
    <location>
        <begin position="207"/>
        <end position="237"/>
    </location>
</feature>
<dbReference type="Proteomes" id="UP000028715">
    <property type="component" value="Unassembled WGS sequence"/>
</dbReference>
<keyword evidence="2 6" id="KW-0812">Transmembrane</keyword>
<feature type="transmembrane region" description="Helical" evidence="6">
    <location>
        <begin position="111"/>
        <end position="128"/>
    </location>
</feature>
<dbReference type="eggNOG" id="COG3307">
    <property type="taxonomic scope" value="Bacteria"/>
</dbReference>
<name>A0A085ZJM7_9FLAO</name>
<evidence type="ECO:0000256" key="1">
    <source>
        <dbReference type="ARBA" id="ARBA00004141"/>
    </source>
</evidence>
<feature type="transmembrane region" description="Helical" evidence="6">
    <location>
        <begin position="81"/>
        <end position="99"/>
    </location>
</feature>
<evidence type="ECO:0000256" key="2">
    <source>
        <dbReference type="ARBA" id="ARBA00022692"/>
    </source>
</evidence>
<feature type="transmembrane region" description="Helical" evidence="6">
    <location>
        <begin position="134"/>
        <end position="159"/>
    </location>
</feature>
<evidence type="ECO:0000256" key="6">
    <source>
        <dbReference type="SAM" id="Phobius"/>
    </source>
</evidence>
<dbReference type="Pfam" id="PF04932">
    <property type="entry name" value="Wzy_C"/>
    <property type="match status" value="1"/>
</dbReference>
<feature type="repeat" description="TPR" evidence="5">
    <location>
        <begin position="789"/>
        <end position="822"/>
    </location>
</feature>
<dbReference type="PROSITE" id="PS50005">
    <property type="entry name" value="TPR"/>
    <property type="match status" value="3"/>
</dbReference>
<dbReference type="SUPFAM" id="SSF48452">
    <property type="entry name" value="TPR-like"/>
    <property type="match status" value="1"/>
</dbReference>
<evidence type="ECO:0000256" key="5">
    <source>
        <dbReference type="PROSITE-ProRule" id="PRU00339"/>
    </source>
</evidence>
<feature type="domain" description="O-antigen ligase-related" evidence="7">
    <location>
        <begin position="212"/>
        <end position="368"/>
    </location>
</feature>
<comment type="caution">
    <text evidence="8">The sequence shown here is derived from an EMBL/GenBank/DDBJ whole genome shotgun (WGS) entry which is preliminary data.</text>
</comment>
<feature type="transmembrane region" description="Helical" evidence="6">
    <location>
        <begin position="257"/>
        <end position="275"/>
    </location>
</feature>
<keyword evidence="5" id="KW-0802">TPR repeat</keyword>
<dbReference type="InterPro" id="IPR007016">
    <property type="entry name" value="O-antigen_ligase-rel_domated"/>
</dbReference>
<dbReference type="PROSITE" id="PS50293">
    <property type="entry name" value="TPR_REGION"/>
    <property type="match status" value="1"/>
</dbReference>
<feature type="transmembrane region" description="Helical" evidence="6">
    <location>
        <begin position="20"/>
        <end position="38"/>
    </location>
</feature>
<evidence type="ECO:0000313" key="8">
    <source>
        <dbReference type="EMBL" id="KFF04641.1"/>
    </source>
</evidence>
<dbReference type="GO" id="GO:0016020">
    <property type="term" value="C:membrane"/>
    <property type="evidence" value="ECO:0007669"/>
    <property type="project" value="UniProtKB-SubCell"/>
</dbReference>
<dbReference type="InterPro" id="IPR019734">
    <property type="entry name" value="TPR_rpt"/>
</dbReference>
<feature type="repeat" description="TPR" evidence="5">
    <location>
        <begin position="513"/>
        <end position="546"/>
    </location>
</feature>
<keyword evidence="4 6" id="KW-0472">Membrane</keyword>
<keyword evidence="3 6" id="KW-1133">Transmembrane helix</keyword>
<dbReference type="PANTHER" id="PTHR37422:SF13">
    <property type="entry name" value="LIPOPOLYSACCHARIDE BIOSYNTHESIS PROTEIN PA4999-RELATED"/>
    <property type="match status" value="1"/>
</dbReference>
<proteinExistence type="predicted"/>
<dbReference type="PANTHER" id="PTHR37422">
    <property type="entry name" value="TEICHURONIC ACID BIOSYNTHESIS PROTEIN TUAE"/>
    <property type="match status" value="1"/>
</dbReference>
<reference evidence="8 9" key="1">
    <citation type="submission" date="2014-07" db="EMBL/GenBank/DDBJ databases">
        <title>Genome of Flavobacterium reichenbachii LMG 25512.</title>
        <authorList>
            <person name="Stropko S.J."/>
            <person name="Pipes S.E."/>
            <person name="Newman J.D."/>
        </authorList>
    </citation>
    <scope>NUCLEOTIDE SEQUENCE [LARGE SCALE GENOMIC DNA]</scope>
    <source>
        <strain evidence="8 9">LMG 25512</strain>
    </source>
</reference>
<dbReference type="Pfam" id="PF13181">
    <property type="entry name" value="TPR_8"/>
    <property type="match status" value="2"/>
</dbReference>
<evidence type="ECO:0000313" key="9">
    <source>
        <dbReference type="Proteomes" id="UP000028715"/>
    </source>
</evidence>
<feature type="transmembrane region" description="Helical" evidence="6">
    <location>
        <begin position="394"/>
        <end position="413"/>
    </location>
</feature>
<dbReference type="EMBL" id="JPRL01000001">
    <property type="protein sequence ID" value="KFF04641.1"/>
    <property type="molecule type" value="Genomic_DNA"/>
</dbReference>
<evidence type="ECO:0000259" key="7">
    <source>
        <dbReference type="Pfam" id="PF04932"/>
    </source>
</evidence>
<dbReference type="Pfam" id="PF13414">
    <property type="entry name" value="TPR_11"/>
    <property type="match status" value="1"/>
</dbReference>
<feature type="transmembrane region" description="Helical" evidence="6">
    <location>
        <begin position="419"/>
        <end position="437"/>
    </location>
</feature>
<feature type="transmembrane region" description="Helical" evidence="6">
    <location>
        <begin position="362"/>
        <end position="382"/>
    </location>
</feature>
<comment type="subcellular location">
    <subcellularLocation>
        <location evidence="1">Membrane</location>
        <topology evidence="1">Multi-pass membrane protein</topology>
    </subcellularLocation>
</comment>
<organism evidence="8 9">
    <name type="scientific">Flavobacterium reichenbachii</name>
    <dbReference type="NCBI Taxonomy" id="362418"/>
    <lineage>
        <taxon>Bacteria</taxon>
        <taxon>Pseudomonadati</taxon>
        <taxon>Bacteroidota</taxon>
        <taxon>Flavobacteriia</taxon>
        <taxon>Flavobacteriales</taxon>
        <taxon>Flavobacteriaceae</taxon>
        <taxon>Flavobacterium</taxon>
    </lineage>
</organism>
<dbReference type="eggNOG" id="COG0457">
    <property type="taxonomic scope" value="Bacteria"/>
</dbReference>
<feature type="transmembrane region" description="Helical" evidence="6">
    <location>
        <begin position="50"/>
        <end position="66"/>
    </location>
</feature>
<evidence type="ECO:0000256" key="3">
    <source>
        <dbReference type="ARBA" id="ARBA00022989"/>
    </source>
</evidence>
<dbReference type="AlphaFoldDB" id="A0A085ZJM7"/>
<feature type="repeat" description="TPR" evidence="5">
    <location>
        <begin position="660"/>
        <end position="693"/>
    </location>
</feature>
<dbReference type="STRING" id="362418.IW19_03435"/>
<protein>
    <recommendedName>
        <fullName evidence="7">O-antigen ligase-related domain-containing protein</fullName>
    </recommendedName>
</protein>
<dbReference type="SMART" id="SM00028">
    <property type="entry name" value="TPR"/>
    <property type="match status" value="7"/>
</dbReference>
<dbReference type="InterPro" id="IPR011990">
    <property type="entry name" value="TPR-like_helical_dom_sf"/>
</dbReference>
<dbReference type="OrthoDB" id="665122at2"/>
<dbReference type="Gene3D" id="1.25.40.10">
    <property type="entry name" value="Tetratricopeptide repeat domain"/>
    <property type="match status" value="3"/>
</dbReference>
<keyword evidence="9" id="KW-1185">Reference proteome</keyword>
<accession>A0A085ZJM7</accession>
<evidence type="ECO:0000256" key="4">
    <source>
        <dbReference type="ARBA" id="ARBA00023136"/>
    </source>
</evidence>
<sequence>MNTNKIDSIINELKGKNTVPNFIVLSFITSLLIIDFFPYFKSLEIINPQFLYLALINLAAGIYFYFNSNFVGEIFPVFKKSYVSLIYLLFLIFCTLSFFSAKNISLVLTKLTEIIIVFCLFVNLSILLKNKLLLLYQIVFIISISAFLQSWQQLCHFVIIPRHASIIDLLNNMKGNTGNINILAASLTIKVPFLLIGITHFKNYKKWFLIAVLFSVISVIFLTGARTPLISLFLIYFVYTIYLLKENSFNKTNVSRILFLILPVIIAVLFSNSIFEKSKDKERYVSLGNRIEKFDGKDTSSKMRFAYWGNAIKLSKSNPVLGIGLGNYQVESIPYEKAITDEFIISLHTHNDFLEITSETGIINGLLYLMLFVFVVFINLKTVFKKTDNNHKTIAVLTLMIVIIYGIDSLLNFPMYRPTMSIFFALLLALTVVNNTKANNHTSRNTFKIKIVCLFLIVVSSIMSYSAFIIYKASNLEYLISGDNINMNLKGSMSGDEVTARIPKYPNTLSTSESFYEYAAIYYIREGNYKKAFQCFSKASKINPYSGRIEFYKQSMASKRGNIDSAYIYSKQAYYLRPRNYDLFKSIARYAVIKEDTLELLKAHKLFSQYRNIPESWSVVGAALQNAGASPKRLISFVNEGLKKMPNDSTLTKKKNELLISSYLQGGQNFETISEFDNALKSYEKAIKIDPKNIYISQNIGFNYFKQGQNKKALSSLLDALKYPGLNDGKTEFFLGICYLKENDKTSALKYFAISKDKNYLPAKQLMLQFNNNFNEQAAVTKRKNDLLIADYITEGQNFEVQKKLKEALQSYEKALKVDPKSIYASQNIGFYYLKVGESKKAINYLVNALKYPGLNDGKTEYFLGICYLKENNINSACKYLNISKGKNYSDARPLIEKFCK</sequence>